<accession>A0A1X3D099</accession>
<feature type="transmembrane region" description="Helical" evidence="1">
    <location>
        <begin position="6"/>
        <end position="26"/>
    </location>
</feature>
<dbReference type="Pfam" id="PF05545">
    <property type="entry name" value="FixQ"/>
    <property type="match status" value="1"/>
</dbReference>
<name>A0A1X3D099_9NEIS</name>
<keyword evidence="1" id="KW-0472">Membrane</keyword>
<dbReference type="InterPro" id="IPR008621">
    <property type="entry name" value="Cbb3-typ_cyt_oxidase_comp"/>
</dbReference>
<dbReference type="EMBL" id="LR134313">
    <property type="protein sequence ID" value="VEE99294.1"/>
    <property type="molecule type" value="Genomic_DNA"/>
</dbReference>
<gene>
    <name evidence="2" type="ORF">NCTC10296_00266</name>
</gene>
<evidence type="ECO:0000313" key="2">
    <source>
        <dbReference type="EMBL" id="VEE99294.1"/>
    </source>
</evidence>
<reference evidence="2 3" key="1">
    <citation type="submission" date="2018-12" db="EMBL/GenBank/DDBJ databases">
        <authorList>
            <consortium name="Pathogen Informatics"/>
        </authorList>
    </citation>
    <scope>NUCLEOTIDE SEQUENCE [LARGE SCALE GENOMIC DNA]</scope>
    <source>
        <strain evidence="2 3">NCTC10296</strain>
    </source>
</reference>
<dbReference type="STRING" id="493.BWD07_00080"/>
<dbReference type="Proteomes" id="UP000279284">
    <property type="component" value="Chromosome"/>
</dbReference>
<organism evidence="2 3">
    <name type="scientific">Neisseria canis</name>
    <dbReference type="NCBI Taxonomy" id="493"/>
    <lineage>
        <taxon>Bacteria</taxon>
        <taxon>Pseudomonadati</taxon>
        <taxon>Pseudomonadota</taxon>
        <taxon>Betaproteobacteria</taxon>
        <taxon>Neisseriales</taxon>
        <taxon>Neisseriaceae</taxon>
        <taxon>Neisseria</taxon>
    </lineage>
</organism>
<keyword evidence="1" id="KW-1133">Transmembrane helix</keyword>
<dbReference type="OrthoDB" id="8604580at2"/>
<dbReference type="AlphaFoldDB" id="A0A1X3D099"/>
<proteinExistence type="predicted"/>
<dbReference type="RefSeq" id="WP_085415347.1">
    <property type="nucleotide sequence ID" value="NZ_CAUJPY010000002.1"/>
</dbReference>
<dbReference type="KEGG" id="nci:NCTC10296_00266"/>
<protein>
    <submittedName>
        <fullName evidence="2">Cb-type cytochrome c oxidase subunit IV</fullName>
    </submittedName>
</protein>
<keyword evidence="1" id="KW-0812">Transmembrane</keyword>
<keyword evidence="3" id="KW-1185">Reference proteome</keyword>
<evidence type="ECO:0000313" key="3">
    <source>
        <dbReference type="Proteomes" id="UP000279284"/>
    </source>
</evidence>
<evidence type="ECO:0000256" key="1">
    <source>
        <dbReference type="SAM" id="Phobius"/>
    </source>
</evidence>
<sequence length="49" mass="5782">MDVNWARSLFTVWIFISFILVLYVVFSKRNKKKHEDAGNSIIQDDDSPH</sequence>